<evidence type="ECO:0000256" key="1">
    <source>
        <dbReference type="SAM" id="Phobius"/>
    </source>
</evidence>
<reference evidence="2" key="1">
    <citation type="submission" date="2020-08" db="EMBL/GenBank/DDBJ databases">
        <title>Multicomponent nature underlies the extraordinary mechanical properties of spider dragline silk.</title>
        <authorList>
            <person name="Kono N."/>
            <person name="Nakamura H."/>
            <person name="Mori M."/>
            <person name="Yoshida Y."/>
            <person name="Ohtoshi R."/>
            <person name="Malay A.D."/>
            <person name="Moran D.A.P."/>
            <person name="Tomita M."/>
            <person name="Numata K."/>
            <person name="Arakawa K."/>
        </authorList>
    </citation>
    <scope>NUCLEOTIDE SEQUENCE</scope>
</reference>
<dbReference type="Proteomes" id="UP000887013">
    <property type="component" value="Unassembled WGS sequence"/>
</dbReference>
<keyword evidence="3" id="KW-1185">Reference proteome</keyword>
<evidence type="ECO:0000313" key="3">
    <source>
        <dbReference type="Proteomes" id="UP000887013"/>
    </source>
</evidence>
<sequence length="91" mass="10260">MAGKEHSSGPVTRHILPFFWIPFLANVGLHILTRLVRRVTTAGGIKKCPPIILKCSLEQKCPKIGFVNLHEKVSKTTELEQTLEQKGRKEE</sequence>
<dbReference type="AlphaFoldDB" id="A0A8X6P6D3"/>
<keyword evidence="1" id="KW-0812">Transmembrane</keyword>
<evidence type="ECO:0000313" key="2">
    <source>
        <dbReference type="EMBL" id="GFT49782.1"/>
    </source>
</evidence>
<dbReference type="EMBL" id="BMAW01065302">
    <property type="protein sequence ID" value="GFT49782.1"/>
    <property type="molecule type" value="Genomic_DNA"/>
</dbReference>
<organism evidence="2 3">
    <name type="scientific">Nephila pilipes</name>
    <name type="common">Giant wood spider</name>
    <name type="synonym">Nephila maculata</name>
    <dbReference type="NCBI Taxonomy" id="299642"/>
    <lineage>
        <taxon>Eukaryota</taxon>
        <taxon>Metazoa</taxon>
        <taxon>Ecdysozoa</taxon>
        <taxon>Arthropoda</taxon>
        <taxon>Chelicerata</taxon>
        <taxon>Arachnida</taxon>
        <taxon>Araneae</taxon>
        <taxon>Araneomorphae</taxon>
        <taxon>Entelegynae</taxon>
        <taxon>Araneoidea</taxon>
        <taxon>Nephilidae</taxon>
        <taxon>Nephila</taxon>
    </lineage>
</organism>
<keyword evidence="1" id="KW-1133">Transmembrane helix</keyword>
<accession>A0A8X6P6D3</accession>
<feature type="transmembrane region" description="Helical" evidence="1">
    <location>
        <begin position="15"/>
        <end position="36"/>
    </location>
</feature>
<keyword evidence="1" id="KW-0472">Membrane</keyword>
<name>A0A8X6P6D3_NEPPI</name>
<protein>
    <submittedName>
        <fullName evidence="2">Uncharacterized protein</fullName>
    </submittedName>
</protein>
<comment type="caution">
    <text evidence="2">The sequence shown here is derived from an EMBL/GenBank/DDBJ whole genome shotgun (WGS) entry which is preliminary data.</text>
</comment>
<proteinExistence type="predicted"/>
<gene>
    <name evidence="2" type="ORF">NPIL_143151</name>
</gene>